<dbReference type="OrthoDB" id="1730007at2"/>
<reference evidence="1 2" key="1">
    <citation type="submission" date="2016-10" db="EMBL/GenBank/DDBJ databases">
        <authorList>
            <person name="de Groot N.N."/>
        </authorList>
    </citation>
    <scope>NUCLEOTIDE SEQUENCE [LARGE SCALE GENOMIC DNA]</scope>
    <source>
        <strain evidence="1 2">DSM 12271</strain>
    </source>
</reference>
<name>A0A1I0Z6V3_9CLOT</name>
<evidence type="ECO:0000313" key="1">
    <source>
        <dbReference type="EMBL" id="SFB20846.1"/>
    </source>
</evidence>
<sequence>MKKDLDDLKISGSSSLNGGEFGTVSISGSGKINGDVICNTMSISGSGKISGDVKTDTGKISGSCVIDGNLDCVDFKVTGSTTINRSVKGKEFKVSGSAKVNEISDSEYVKILGSMTCENSINTKNIDIYGSLKVNGDCNSDYVKSRGVFKIEGLLSADNIDIAVTGNNYVKEIGGQNISIKQGDGGMGILRVLLFKGYGRPKLTTEVIEGDNVDIEFTSCNIIRGKIVTIGKGCKVKRVEYTEELIINDDALVEEHEKY</sequence>
<organism evidence="1 2">
    <name type="scientific">Clostridium frigidicarnis</name>
    <dbReference type="NCBI Taxonomy" id="84698"/>
    <lineage>
        <taxon>Bacteria</taxon>
        <taxon>Bacillati</taxon>
        <taxon>Bacillota</taxon>
        <taxon>Clostridia</taxon>
        <taxon>Eubacteriales</taxon>
        <taxon>Clostridiaceae</taxon>
        <taxon>Clostridium</taxon>
    </lineage>
</organism>
<evidence type="ECO:0000313" key="2">
    <source>
        <dbReference type="Proteomes" id="UP000198619"/>
    </source>
</evidence>
<dbReference type="RefSeq" id="WP_090041625.1">
    <property type="nucleotide sequence ID" value="NZ_FOKI01000017.1"/>
</dbReference>
<dbReference type="Proteomes" id="UP000198619">
    <property type="component" value="Unassembled WGS sequence"/>
</dbReference>
<dbReference type="AlphaFoldDB" id="A0A1I0Z6V3"/>
<dbReference type="EMBL" id="FOKI01000017">
    <property type="protein sequence ID" value="SFB20846.1"/>
    <property type="molecule type" value="Genomic_DNA"/>
</dbReference>
<protein>
    <recommendedName>
        <fullName evidence="3">Polymer-forming protein</fullName>
    </recommendedName>
</protein>
<gene>
    <name evidence="1" type="ORF">SAMN04488528_101783</name>
</gene>
<keyword evidence="2" id="KW-1185">Reference proteome</keyword>
<proteinExistence type="predicted"/>
<dbReference type="STRING" id="84698.SAMN04488528_101783"/>
<accession>A0A1I0Z6V3</accession>
<evidence type="ECO:0008006" key="3">
    <source>
        <dbReference type="Google" id="ProtNLM"/>
    </source>
</evidence>